<keyword evidence="8" id="KW-0407">Ion channel</keyword>
<evidence type="ECO:0000256" key="3">
    <source>
        <dbReference type="ARBA" id="ARBA00022475"/>
    </source>
</evidence>
<evidence type="ECO:0000313" key="10">
    <source>
        <dbReference type="EMBL" id="VEL27135.1"/>
    </source>
</evidence>
<evidence type="ECO:0008006" key="12">
    <source>
        <dbReference type="Google" id="ProtNLM"/>
    </source>
</evidence>
<comment type="subcellular location">
    <subcellularLocation>
        <location evidence="1">Cell membrane</location>
        <topology evidence="1">Multi-pass membrane protein</topology>
    </subcellularLocation>
</comment>
<evidence type="ECO:0000256" key="7">
    <source>
        <dbReference type="ARBA" id="ARBA00023136"/>
    </source>
</evidence>
<reference evidence="10" key="1">
    <citation type="submission" date="2018-11" db="EMBL/GenBank/DDBJ databases">
        <authorList>
            <consortium name="Pathogen Informatics"/>
        </authorList>
    </citation>
    <scope>NUCLEOTIDE SEQUENCE</scope>
</reference>
<protein>
    <recommendedName>
        <fullName evidence="12">Innexin</fullName>
    </recommendedName>
</protein>
<dbReference type="GO" id="GO:0005886">
    <property type="term" value="C:plasma membrane"/>
    <property type="evidence" value="ECO:0007669"/>
    <property type="project" value="UniProtKB-SubCell"/>
</dbReference>
<keyword evidence="4 9" id="KW-0812">Transmembrane</keyword>
<organism evidence="10 11">
    <name type="scientific">Protopolystoma xenopodis</name>
    <dbReference type="NCBI Taxonomy" id="117903"/>
    <lineage>
        <taxon>Eukaryota</taxon>
        <taxon>Metazoa</taxon>
        <taxon>Spiralia</taxon>
        <taxon>Lophotrochozoa</taxon>
        <taxon>Platyhelminthes</taxon>
        <taxon>Monogenea</taxon>
        <taxon>Polyopisthocotylea</taxon>
        <taxon>Polystomatidea</taxon>
        <taxon>Polystomatidae</taxon>
        <taxon>Protopolystoma</taxon>
    </lineage>
</organism>
<dbReference type="EMBL" id="CAAALY010085160">
    <property type="protein sequence ID" value="VEL27135.1"/>
    <property type="molecule type" value="Genomic_DNA"/>
</dbReference>
<dbReference type="PANTHER" id="PTHR11893:SF20">
    <property type="entry name" value="INNEXIN-3"/>
    <property type="match status" value="1"/>
</dbReference>
<keyword evidence="7 9" id="KW-0472">Membrane</keyword>
<evidence type="ECO:0000313" key="11">
    <source>
        <dbReference type="Proteomes" id="UP000784294"/>
    </source>
</evidence>
<name>A0A448X3R2_9PLAT</name>
<keyword evidence="6" id="KW-0406">Ion transport</keyword>
<dbReference type="GO" id="GO:0005921">
    <property type="term" value="C:gap junction"/>
    <property type="evidence" value="ECO:0007669"/>
    <property type="project" value="TreeGrafter"/>
</dbReference>
<keyword evidence="2" id="KW-0813">Transport</keyword>
<dbReference type="Proteomes" id="UP000784294">
    <property type="component" value="Unassembled WGS sequence"/>
</dbReference>
<sequence>MFFMASVFANLLRSSDQRTTGIPVSFPRVCRHLFDSTSPRPAALELSSVRIMSASDFLALYNGHQLHSLMGLEDWTDRLNSAYTVVALIFCGIIVTSETFFRRSIACHMPTVPMGSSFKTFVENYCYIEGTVALRPNESMPQTNAEWRLLHETRKISRFCDRRIRPESSSLG</sequence>
<dbReference type="Pfam" id="PF00876">
    <property type="entry name" value="Innexin"/>
    <property type="match status" value="1"/>
</dbReference>
<evidence type="ECO:0000256" key="4">
    <source>
        <dbReference type="ARBA" id="ARBA00022692"/>
    </source>
</evidence>
<dbReference type="PANTHER" id="PTHR11893">
    <property type="entry name" value="INNEXIN"/>
    <property type="match status" value="1"/>
</dbReference>
<evidence type="ECO:0000256" key="9">
    <source>
        <dbReference type="SAM" id="Phobius"/>
    </source>
</evidence>
<evidence type="ECO:0000256" key="5">
    <source>
        <dbReference type="ARBA" id="ARBA00022989"/>
    </source>
</evidence>
<evidence type="ECO:0000256" key="1">
    <source>
        <dbReference type="ARBA" id="ARBA00004651"/>
    </source>
</evidence>
<feature type="transmembrane region" description="Helical" evidence="9">
    <location>
        <begin position="82"/>
        <end position="101"/>
    </location>
</feature>
<keyword evidence="11" id="KW-1185">Reference proteome</keyword>
<dbReference type="AlphaFoldDB" id="A0A448X3R2"/>
<keyword evidence="5 9" id="KW-1133">Transmembrane helix</keyword>
<dbReference type="OrthoDB" id="5867527at2759"/>
<evidence type="ECO:0000256" key="2">
    <source>
        <dbReference type="ARBA" id="ARBA00022448"/>
    </source>
</evidence>
<dbReference type="GO" id="GO:0005243">
    <property type="term" value="F:gap junction channel activity"/>
    <property type="evidence" value="ECO:0007669"/>
    <property type="project" value="TreeGrafter"/>
</dbReference>
<comment type="caution">
    <text evidence="10">The sequence shown here is derived from an EMBL/GenBank/DDBJ whole genome shotgun (WGS) entry which is preliminary data.</text>
</comment>
<proteinExistence type="predicted"/>
<evidence type="ECO:0000256" key="8">
    <source>
        <dbReference type="ARBA" id="ARBA00023303"/>
    </source>
</evidence>
<dbReference type="GO" id="GO:0034220">
    <property type="term" value="P:monoatomic ion transmembrane transport"/>
    <property type="evidence" value="ECO:0007669"/>
    <property type="project" value="UniProtKB-KW"/>
</dbReference>
<evidence type="ECO:0000256" key="6">
    <source>
        <dbReference type="ARBA" id="ARBA00023065"/>
    </source>
</evidence>
<dbReference type="InterPro" id="IPR000990">
    <property type="entry name" value="Innexin"/>
</dbReference>
<keyword evidence="3" id="KW-1003">Cell membrane</keyword>
<gene>
    <name evidence="10" type="ORF">PXEA_LOCUS20575</name>
</gene>
<accession>A0A448X3R2</accession>